<gene>
    <name evidence="2" type="ORF">JKG61_11575</name>
</gene>
<evidence type="ECO:0000313" key="3">
    <source>
        <dbReference type="Proteomes" id="UP000625283"/>
    </source>
</evidence>
<keyword evidence="1" id="KW-0812">Transmembrane</keyword>
<dbReference type="InterPro" id="IPR036259">
    <property type="entry name" value="MFS_trans_sf"/>
</dbReference>
<reference evidence="2 3" key="1">
    <citation type="submission" date="2021-01" db="EMBL/GenBank/DDBJ databases">
        <title>C459-1 draft genome sequence.</title>
        <authorList>
            <person name="Zhang X.-F."/>
        </authorList>
    </citation>
    <scope>NUCLEOTIDE SEQUENCE [LARGE SCALE GENOMIC DNA]</scope>
    <source>
        <strain evidence="3">C459-1</strain>
    </source>
</reference>
<organism evidence="2 3">
    <name type="scientific">Sphingobacterium faecale</name>
    <dbReference type="NCBI Taxonomy" id="2803775"/>
    <lineage>
        <taxon>Bacteria</taxon>
        <taxon>Pseudomonadati</taxon>
        <taxon>Bacteroidota</taxon>
        <taxon>Sphingobacteriia</taxon>
        <taxon>Sphingobacteriales</taxon>
        <taxon>Sphingobacteriaceae</taxon>
        <taxon>Sphingobacterium</taxon>
    </lineage>
</organism>
<evidence type="ECO:0000313" key="2">
    <source>
        <dbReference type="EMBL" id="MBL1409391.1"/>
    </source>
</evidence>
<dbReference type="EMBL" id="JAERTY010000005">
    <property type="protein sequence ID" value="MBL1409391.1"/>
    <property type="molecule type" value="Genomic_DNA"/>
</dbReference>
<sequence length="215" mass="24186">MTTKTEANNVAKKVQSLAMGLIGAMFIALGFSYFTEQASYRIPRILLPVYELMGNIGLAIGLLILGLSLLYTAYSKFKNSGGNPSFMWIILPIFVASAFVITHIFEKKNTEPHTRVGGTIQNKSESDLHTNIIRPKLEHTEANAYLDRVETIVQEMTTAREEKNDKNFGELEIEYFELTKQLADIIPPLSKTDKYADFAKYNAQLANKINKMRGI</sequence>
<feature type="transmembrane region" description="Helical" evidence="1">
    <location>
        <begin position="16"/>
        <end position="35"/>
    </location>
</feature>
<feature type="transmembrane region" description="Helical" evidence="1">
    <location>
        <begin position="86"/>
        <end position="105"/>
    </location>
</feature>
<keyword evidence="3" id="KW-1185">Reference proteome</keyword>
<comment type="caution">
    <text evidence="2">The sequence shown here is derived from an EMBL/GenBank/DDBJ whole genome shotgun (WGS) entry which is preliminary data.</text>
</comment>
<keyword evidence="1" id="KW-0472">Membrane</keyword>
<keyword evidence="1" id="KW-1133">Transmembrane helix</keyword>
<name>A0ABS1R692_9SPHI</name>
<evidence type="ECO:0000256" key="1">
    <source>
        <dbReference type="SAM" id="Phobius"/>
    </source>
</evidence>
<feature type="transmembrane region" description="Helical" evidence="1">
    <location>
        <begin position="56"/>
        <end position="74"/>
    </location>
</feature>
<accession>A0ABS1R692</accession>
<protein>
    <submittedName>
        <fullName evidence="2">Uncharacterized protein</fullName>
    </submittedName>
</protein>
<dbReference type="SUPFAM" id="SSF103473">
    <property type="entry name" value="MFS general substrate transporter"/>
    <property type="match status" value="1"/>
</dbReference>
<proteinExistence type="predicted"/>
<dbReference type="RefSeq" id="WP_202103134.1">
    <property type="nucleotide sequence ID" value="NZ_JAERTY010000005.1"/>
</dbReference>
<dbReference type="Proteomes" id="UP000625283">
    <property type="component" value="Unassembled WGS sequence"/>
</dbReference>